<dbReference type="EMBL" id="HBIZ01018156">
    <property type="protein sequence ID" value="CAE0758753.1"/>
    <property type="molecule type" value="Transcribed_RNA"/>
</dbReference>
<reference evidence="5" key="1">
    <citation type="submission" date="2021-01" db="EMBL/GenBank/DDBJ databases">
        <authorList>
            <person name="Corre E."/>
            <person name="Pelletier E."/>
            <person name="Niang G."/>
            <person name="Scheremetjew M."/>
            <person name="Finn R."/>
            <person name="Kale V."/>
            <person name="Holt S."/>
            <person name="Cochrane G."/>
            <person name="Meng A."/>
            <person name="Brown T."/>
            <person name="Cohen L."/>
        </authorList>
    </citation>
    <scope>NUCLEOTIDE SEQUENCE</scope>
    <source>
        <strain evidence="5">CCMP645</strain>
    </source>
</reference>
<dbReference type="Pfam" id="PF00397">
    <property type="entry name" value="WW"/>
    <property type="match status" value="1"/>
</dbReference>
<evidence type="ECO:0000259" key="2">
    <source>
        <dbReference type="PROSITE" id="PS50020"/>
    </source>
</evidence>
<dbReference type="SMART" id="SM00456">
    <property type="entry name" value="WW"/>
    <property type="match status" value="1"/>
</dbReference>
<gene>
    <name evidence="3" type="ORF">PCAR00345_LOCUS11344</name>
    <name evidence="4" type="ORF">PCAR00345_LOCUS11345</name>
    <name evidence="5" type="ORF">PCAR00345_LOCUS11347</name>
    <name evidence="6" type="ORF">PCAR00345_LOCUS11348</name>
</gene>
<dbReference type="InterPro" id="IPR036020">
    <property type="entry name" value="WW_dom_sf"/>
</dbReference>
<dbReference type="Gene3D" id="2.20.70.10">
    <property type="match status" value="1"/>
</dbReference>
<name>A0A6S9U525_CHRCT</name>
<dbReference type="CDD" id="cd00201">
    <property type="entry name" value="WW"/>
    <property type="match status" value="1"/>
</dbReference>
<feature type="region of interest" description="Disordered" evidence="1">
    <location>
        <begin position="83"/>
        <end position="150"/>
    </location>
</feature>
<feature type="domain" description="WW" evidence="2">
    <location>
        <begin position="118"/>
        <end position="150"/>
    </location>
</feature>
<feature type="compositionally biased region" description="Polar residues" evidence="1">
    <location>
        <begin position="96"/>
        <end position="106"/>
    </location>
</feature>
<sequence length="150" mass="16324">MFESLKASAKAGADATARSAKTAKLKGEVMMLEQKVLGMKKDFGKDVYDAMVAGDKVNTERLFNETRAKIECVQTEITAKKTEIEGLKHARPNSAAPVSSTPAQEETPSEMPTVMGVPALPPGWKTATTPDGKSYYYHEQTGETSWQLPQ</sequence>
<evidence type="ECO:0000313" key="5">
    <source>
        <dbReference type="EMBL" id="CAE0758753.1"/>
    </source>
</evidence>
<evidence type="ECO:0000256" key="1">
    <source>
        <dbReference type="SAM" id="MobiDB-lite"/>
    </source>
</evidence>
<dbReference type="PROSITE" id="PS01159">
    <property type="entry name" value="WW_DOMAIN_1"/>
    <property type="match status" value="1"/>
</dbReference>
<dbReference type="EMBL" id="HBIZ01018153">
    <property type="protein sequence ID" value="CAE0758750.1"/>
    <property type="molecule type" value="Transcribed_RNA"/>
</dbReference>
<feature type="region of interest" description="Disordered" evidence="1">
    <location>
        <begin position="1"/>
        <end position="20"/>
    </location>
</feature>
<dbReference type="SUPFAM" id="SSF51045">
    <property type="entry name" value="WW domain"/>
    <property type="match status" value="1"/>
</dbReference>
<dbReference type="EMBL" id="HBIZ01018157">
    <property type="protein sequence ID" value="CAE0758754.1"/>
    <property type="molecule type" value="Transcribed_RNA"/>
</dbReference>
<evidence type="ECO:0000313" key="3">
    <source>
        <dbReference type="EMBL" id="CAE0758750.1"/>
    </source>
</evidence>
<evidence type="ECO:0000313" key="6">
    <source>
        <dbReference type="EMBL" id="CAE0758754.1"/>
    </source>
</evidence>
<dbReference type="AlphaFoldDB" id="A0A6S9U525"/>
<evidence type="ECO:0000313" key="4">
    <source>
        <dbReference type="EMBL" id="CAE0758751.1"/>
    </source>
</evidence>
<organism evidence="5">
    <name type="scientific">Chrysotila carterae</name>
    <name type="common">Marine alga</name>
    <name type="synonym">Syracosphaera carterae</name>
    <dbReference type="NCBI Taxonomy" id="13221"/>
    <lineage>
        <taxon>Eukaryota</taxon>
        <taxon>Haptista</taxon>
        <taxon>Haptophyta</taxon>
        <taxon>Prymnesiophyceae</taxon>
        <taxon>Isochrysidales</taxon>
        <taxon>Isochrysidaceae</taxon>
        <taxon>Chrysotila</taxon>
    </lineage>
</organism>
<dbReference type="InterPro" id="IPR001202">
    <property type="entry name" value="WW_dom"/>
</dbReference>
<dbReference type="PROSITE" id="PS50020">
    <property type="entry name" value="WW_DOMAIN_2"/>
    <property type="match status" value="1"/>
</dbReference>
<proteinExistence type="predicted"/>
<accession>A0A6S9U525</accession>
<dbReference type="EMBL" id="HBIZ01018154">
    <property type="protein sequence ID" value="CAE0758751.1"/>
    <property type="molecule type" value="Transcribed_RNA"/>
</dbReference>
<protein>
    <recommendedName>
        <fullName evidence="2">WW domain-containing protein</fullName>
    </recommendedName>
</protein>